<dbReference type="Pfam" id="PF13186">
    <property type="entry name" value="SPASM"/>
    <property type="match status" value="1"/>
</dbReference>
<protein>
    <recommendedName>
        <fullName evidence="1">4Fe4S-binding SPASM domain-containing protein</fullName>
    </recommendedName>
</protein>
<dbReference type="Proteomes" id="UP000318616">
    <property type="component" value="Unassembled WGS sequence"/>
</dbReference>
<evidence type="ECO:0000313" key="2">
    <source>
        <dbReference type="EMBL" id="TRV23474.1"/>
    </source>
</evidence>
<reference evidence="2 3" key="1">
    <citation type="submission" date="2019-01" db="EMBL/GenBank/DDBJ databases">
        <title>Coherence of Microcystis species and biogeography revealed through population genomics.</title>
        <authorList>
            <person name="Perez-Carrascal O.M."/>
            <person name="Terrat Y."/>
            <person name="Giani A."/>
            <person name="Fortin N."/>
            <person name="Tromas N."/>
            <person name="Shapiro B.J."/>
        </authorList>
    </citation>
    <scope>NUCLEOTIDE SEQUENCE [LARGE SCALE GENOMIC DNA]</scope>
    <source>
        <strain evidence="2">Mw_MB_S_20031200_S109D</strain>
    </source>
</reference>
<dbReference type="InterPro" id="IPR023885">
    <property type="entry name" value="4Fe4S-binding_SPASM_dom"/>
</dbReference>
<comment type="caution">
    <text evidence="2">The sequence shown here is derived from an EMBL/GenBank/DDBJ whole genome shotgun (WGS) entry which is preliminary data.</text>
</comment>
<evidence type="ECO:0000313" key="3">
    <source>
        <dbReference type="Proteomes" id="UP000318616"/>
    </source>
</evidence>
<name>A0A552LTD7_9CHRO</name>
<dbReference type="CDD" id="cd21109">
    <property type="entry name" value="SPASM"/>
    <property type="match status" value="1"/>
</dbReference>
<dbReference type="AlphaFoldDB" id="A0A552LTD7"/>
<accession>A0A552LTD7</accession>
<gene>
    <name evidence="2" type="ORF">EWV88_11450</name>
</gene>
<feature type="domain" description="4Fe4S-binding SPASM" evidence="1">
    <location>
        <begin position="4"/>
        <end position="40"/>
    </location>
</feature>
<sequence length="61" mass="6665">MRRRTSTVIGYNGDVRTCSFSYGSSVGNVEQAKLVDIWRSLEPIVPLTGPIGYCSKGLAEK</sequence>
<dbReference type="EMBL" id="SFAP01000143">
    <property type="protein sequence ID" value="TRV23474.1"/>
    <property type="molecule type" value="Genomic_DNA"/>
</dbReference>
<proteinExistence type="predicted"/>
<evidence type="ECO:0000259" key="1">
    <source>
        <dbReference type="Pfam" id="PF13186"/>
    </source>
</evidence>
<organism evidence="2 3">
    <name type="scientific">Microcystis wesenbergii Mw_MB_S_20031200_S109D</name>
    <dbReference type="NCBI Taxonomy" id="2486241"/>
    <lineage>
        <taxon>Bacteria</taxon>
        <taxon>Bacillati</taxon>
        <taxon>Cyanobacteriota</taxon>
        <taxon>Cyanophyceae</taxon>
        <taxon>Oscillatoriophycideae</taxon>
        <taxon>Chroococcales</taxon>
        <taxon>Microcystaceae</taxon>
        <taxon>Microcystis</taxon>
    </lineage>
</organism>